<organism evidence="2 3">
    <name type="scientific">Halolamina pelagica</name>
    <dbReference type="NCBI Taxonomy" id="699431"/>
    <lineage>
        <taxon>Archaea</taxon>
        <taxon>Methanobacteriati</taxon>
        <taxon>Methanobacteriota</taxon>
        <taxon>Stenosarchaea group</taxon>
        <taxon>Halobacteria</taxon>
        <taxon>Halobacteriales</taxon>
        <taxon>Haloferacaceae</taxon>
    </lineage>
</organism>
<comment type="caution">
    <text evidence="2">The sequence shown here is derived from an EMBL/GenBank/DDBJ whole genome shotgun (WGS) entry which is preliminary data.</text>
</comment>
<proteinExistence type="predicted"/>
<dbReference type="STRING" id="699431.SY89_01185"/>
<evidence type="ECO:0000313" key="2">
    <source>
        <dbReference type="EMBL" id="KPN30452.1"/>
    </source>
</evidence>
<evidence type="ECO:0000256" key="1">
    <source>
        <dbReference type="SAM" id="Phobius"/>
    </source>
</evidence>
<keyword evidence="1" id="KW-0812">Transmembrane</keyword>
<name>A0A0P7GYA9_9EURY</name>
<gene>
    <name evidence="2" type="ORF">SY89_01185</name>
</gene>
<evidence type="ECO:0000313" key="3">
    <source>
        <dbReference type="Proteomes" id="UP000050535"/>
    </source>
</evidence>
<keyword evidence="3" id="KW-1185">Reference proteome</keyword>
<dbReference type="RefSeq" id="WP_189319111.1">
    <property type="nucleotide sequence ID" value="NZ_LGUC01000001.1"/>
</dbReference>
<keyword evidence="1" id="KW-1133">Transmembrane helix</keyword>
<reference evidence="3" key="1">
    <citation type="submission" date="2013-11" db="EMBL/GenBank/DDBJ databases">
        <authorList>
            <person name="Hoang H.T."/>
            <person name="Killian M.L."/>
            <person name="Madson D.M."/>
            <person name="Arruda P.H.E."/>
            <person name="Sun D."/>
            <person name="Schwartz K.J."/>
            <person name="Yoon K."/>
        </authorList>
    </citation>
    <scope>NUCLEOTIDE SEQUENCE [LARGE SCALE GENOMIC DNA]</scope>
    <source>
        <strain evidence="3">CDK2</strain>
    </source>
</reference>
<dbReference type="OrthoDB" id="302822at2157"/>
<keyword evidence="1" id="KW-0472">Membrane</keyword>
<protein>
    <submittedName>
        <fullName evidence="2">Uncharacterized protein</fullName>
    </submittedName>
</protein>
<dbReference type="Proteomes" id="UP000050535">
    <property type="component" value="Unassembled WGS sequence"/>
</dbReference>
<sequence>MHRRALAGGGLLVAGLAGYVAGVSVAYPGRAFSLTAIMAGIVLVVIEGLPTTGGDR</sequence>
<feature type="transmembrane region" description="Helical" evidence="1">
    <location>
        <begin position="32"/>
        <end position="50"/>
    </location>
</feature>
<dbReference type="AlphaFoldDB" id="A0A0P7GYA9"/>
<accession>A0A0P7GYA9</accession>
<dbReference type="EMBL" id="LGUC01000001">
    <property type="protein sequence ID" value="KPN30452.1"/>
    <property type="molecule type" value="Genomic_DNA"/>
</dbReference>